<feature type="compositionally biased region" description="Basic and acidic residues" evidence="1">
    <location>
        <begin position="25"/>
        <end position="35"/>
    </location>
</feature>
<evidence type="ECO:0000313" key="2">
    <source>
        <dbReference type="EMBL" id="EPE30434.1"/>
    </source>
</evidence>
<dbReference type="HOGENOM" id="CLU_921502_0_0_1"/>
<organism evidence="2 3">
    <name type="scientific">Glarea lozoyensis (strain ATCC 20868 / MF5171)</name>
    <dbReference type="NCBI Taxonomy" id="1116229"/>
    <lineage>
        <taxon>Eukaryota</taxon>
        <taxon>Fungi</taxon>
        <taxon>Dikarya</taxon>
        <taxon>Ascomycota</taxon>
        <taxon>Pezizomycotina</taxon>
        <taxon>Leotiomycetes</taxon>
        <taxon>Helotiales</taxon>
        <taxon>Helotiaceae</taxon>
        <taxon>Glarea</taxon>
    </lineage>
</organism>
<dbReference type="AlphaFoldDB" id="S3CZV7"/>
<gene>
    <name evidence="2" type="ORF">GLAREA_03401</name>
</gene>
<keyword evidence="3" id="KW-1185">Reference proteome</keyword>
<evidence type="ECO:0000256" key="1">
    <source>
        <dbReference type="SAM" id="MobiDB-lite"/>
    </source>
</evidence>
<reference evidence="2 3" key="1">
    <citation type="journal article" date="2013" name="BMC Genomics">
        <title>Genomics-driven discovery of the pneumocandin biosynthetic gene cluster in the fungus Glarea lozoyensis.</title>
        <authorList>
            <person name="Chen L."/>
            <person name="Yue Q."/>
            <person name="Zhang X."/>
            <person name="Xiang M."/>
            <person name="Wang C."/>
            <person name="Li S."/>
            <person name="Che Y."/>
            <person name="Ortiz-Lopez F.J."/>
            <person name="Bills G.F."/>
            <person name="Liu X."/>
            <person name="An Z."/>
        </authorList>
    </citation>
    <scope>NUCLEOTIDE SEQUENCE [LARGE SCALE GENOMIC DNA]</scope>
    <source>
        <strain evidence="3">ATCC 20868 / MF5171</strain>
    </source>
</reference>
<dbReference type="RefSeq" id="XP_008081845.1">
    <property type="nucleotide sequence ID" value="XM_008083654.1"/>
</dbReference>
<dbReference type="KEGG" id="glz:GLAREA_03401"/>
<name>S3CZV7_GLAL2</name>
<dbReference type="Proteomes" id="UP000016922">
    <property type="component" value="Unassembled WGS sequence"/>
</dbReference>
<feature type="compositionally biased region" description="Basic residues" evidence="1">
    <location>
        <begin position="50"/>
        <end position="61"/>
    </location>
</feature>
<protein>
    <submittedName>
        <fullName evidence="2">Uncharacterized protein</fullName>
    </submittedName>
</protein>
<sequence>MNTRLGRQLQPPTPKTPGSGAVSKNPHDTRSRSSKEPITPPSKPTDKKIKAGKIKKSKQKQKQVSSVSSIQKHMTPVSERKFRTGDARQAHERRQAQAAQAALGAPVFTKPAVATPGLTYVHRACEHEVDLINMMSTSNITSDASNVVASGRPRVMLILEPRWCQVCVRARAVSIQQGWEEARTNEIPLEHPDVVHRVMKERSREEGICRGRIQALVTPLADYAGRTSQQAFARIGVVSTRDRMVRDGMGESQIQMQRFVELHRAFEEGVAEGRALQAEQEKSALEIQNPTGRSTMLELCGL</sequence>
<accession>S3CZV7</accession>
<feature type="compositionally biased region" description="Basic and acidic residues" evidence="1">
    <location>
        <begin position="78"/>
        <end position="95"/>
    </location>
</feature>
<feature type="region of interest" description="Disordered" evidence="1">
    <location>
        <begin position="1"/>
        <end position="102"/>
    </location>
</feature>
<dbReference type="OrthoDB" id="10516862at2759"/>
<feature type="compositionally biased region" description="Low complexity" evidence="1">
    <location>
        <begin position="62"/>
        <end position="72"/>
    </location>
</feature>
<dbReference type="GeneID" id="19462456"/>
<evidence type="ECO:0000313" key="3">
    <source>
        <dbReference type="Proteomes" id="UP000016922"/>
    </source>
</evidence>
<dbReference type="EMBL" id="KE145363">
    <property type="protein sequence ID" value="EPE30434.1"/>
    <property type="molecule type" value="Genomic_DNA"/>
</dbReference>
<proteinExistence type="predicted"/>